<dbReference type="InterPro" id="IPR036291">
    <property type="entry name" value="NAD(P)-bd_dom_sf"/>
</dbReference>
<evidence type="ECO:0000313" key="2">
    <source>
        <dbReference type="EMBL" id="KAF2027842.1"/>
    </source>
</evidence>
<organism evidence="2 3">
    <name type="scientific">Setomelanomma holmii</name>
    <dbReference type="NCBI Taxonomy" id="210430"/>
    <lineage>
        <taxon>Eukaryota</taxon>
        <taxon>Fungi</taxon>
        <taxon>Dikarya</taxon>
        <taxon>Ascomycota</taxon>
        <taxon>Pezizomycotina</taxon>
        <taxon>Dothideomycetes</taxon>
        <taxon>Pleosporomycetidae</taxon>
        <taxon>Pleosporales</taxon>
        <taxon>Pleosporineae</taxon>
        <taxon>Phaeosphaeriaceae</taxon>
        <taxon>Setomelanomma</taxon>
    </lineage>
</organism>
<dbReference type="Pfam" id="PF00106">
    <property type="entry name" value="adh_short"/>
    <property type="match status" value="1"/>
</dbReference>
<gene>
    <name evidence="2" type="ORF">EK21DRAFT_71179</name>
</gene>
<evidence type="ECO:0000256" key="1">
    <source>
        <dbReference type="ARBA" id="ARBA00023002"/>
    </source>
</evidence>
<protein>
    <recommendedName>
        <fullName evidence="4">NAD(P)-binding protein</fullName>
    </recommendedName>
</protein>
<reference evidence="2" key="1">
    <citation type="journal article" date="2020" name="Stud. Mycol.">
        <title>101 Dothideomycetes genomes: a test case for predicting lifestyles and emergence of pathogens.</title>
        <authorList>
            <person name="Haridas S."/>
            <person name="Albert R."/>
            <person name="Binder M."/>
            <person name="Bloem J."/>
            <person name="Labutti K."/>
            <person name="Salamov A."/>
            <person name="Andreopoulos B."/>
            <person name="Baker S."/>
            <person name="Barry K."/>
            <person name="Bills G."/>
            <person name="Bluhm B."/>
            <person name="Cannon C."/>
            <person name="Castanera R."/>
            <person name="Culley D."/>
            <person name="Daum C."/>
            <person name="Ezra D."/>
            <person name="Gonzalez J."/>
            <person name="Henrissat B."/>
            <person name="Kuo A."/>
            <person name="Liang C."/>
            <person name="Lipzen A."/>
            <person name="Lutzoni F."/>
            <person name="Magnuson J."/>
            <person name="Mondo S."/>
            <person name="Nolan M."/>
            <person name="Ohm R."/>
            <person name="Pangilinan J."/>
            <person name="Park H.-J."/>
            <person name="Ramirez L."/>
            <person name="Alfaro M."/>
            <person name="Sun H."/>
            <person name="Tritt A."/>
            <person name="Yoshinaga Y."/>
            <person name="Zwiers L.-H."/>
            <person name="Turgeon B."/>
            <person name="Goodwin S."/>
            <person name="Spatafora J."/>
            <person name="Crous P."/>
            <person name="Grigoriev I."/>
        </authorList>
    </citation>
    <scope>NUCLEOTIDE SEQUENCE</scope>
    <source>
        <strain evidence="2">CBS 110217</strain>
    </source>
</reference>
<name>A0A9P4LKQ0_9PLEO</name>
<dbReference type="PANTHER" id="PTHR47534:SF3">
    <property type="entry name" value="ALCOHOL DEHYDROGENASE-LIKE C-TERMINAL DOMAIN-CONTAINING PROTEIN"/>
    <property type="match status" value="1"/>
</dbReference>
<evidence type="ECO:0000313" key="3">
    <source>
        <dbReference type="Proteomes" id="UP000799777"/>
    </source>
</evidence>
<sequence>MVAYSEIKASNALINDATAPRVAVFVSGTSGIGQLTIRVLAATGASLKIYLIGRKSSFERARTFIEELHSINANANIIWTEGEVSLLSEVRRICEVIRTKERHVDLLFLTTGYTPFGSRSETSEGLEISQSLAYYSRMLFIRHLLPLLDNSEAPRVVGVLAGGMESASIDLDDIDLRKPGNFGPMKAQPQFCTMNTIGMERLATDNPHITFIHSMPGWVATGNVWRGVDDPNSYIGWFVWLILAPLISLFSFTEEESGQRHLFQCTSAAFGGRGTHWNGKAGVNSVGGRENGLFLVGYKCDCTQNARVISVFREKAQEKIWDHTLEVLKPYI</sequence>
<dbReference type="OrthoDB" id="2898509at2759"/>
<keyword evidence="1" id="KW-0560">Oxidoreductase</keyword>
<evidence type="ECO:0008006" key="4">
    <source>
        <dbReference type="Google" id="ProtNLM"/>
    </source>
</evidence>
<accession>A0A9P4LKQ0</accession>
<comment type="caution">
    <text evidence="2">The sequence shown here is derived from an EMBL/GenBank/DDBJ whole genome shotgun (WGS) entry which is preliminary data.</text>
</comment>
<dbReference type="SUPFAM" id="SSF51735">
    <property type="entry name" value="NAD(P)-binding Rossmann-fold domains"/>
    <property type="match status" value="1"/>
</dbReference>
<dbReference type="InterPro" id="IPR052228">
    <property type="entry name" value="Sec_Metab_Biosynth_Oxidored"/>
</dbReference>
<dbReference type="Proteomes" id="UP000799777">
    <property type="component" value="Unassembled WGS sequence"/>
</dbReference>
<dbReference type="PANTHER" id="PTHR47534">
    <property type="entry name" value="YALI0E05731P"/>
    <property type="match status" value="1"/>
</dbReference>
<dbReference type="GO" id="GO:0016491">
    <property type="term" value="F:oxidoreductase activity"/>
    <property type="evidence" value="ECO:0007669"/>
    <property type="project" value="UniProtKB-KW"/>
</dbReference>
<dbReference type="EMBL" id="ML978221">
    <property type="protein sequence ID" value="KAF2027842.1"/>
    <property type="molecule type" value="Genomic_DNA"/>
</dbReference>
<proteinExistence type="predicted"/>
<dbReference type="AlphaFoldDB" id="A0A9P4LKQ0"/>
<keyword evidence="3" id="KW-1185">Reference proteome</keyword>
<dbReference type="InterPro" id="IPR002347">
    <property type="entry name" value="SDR_fam"/>
</dbReference>
<dbReference type="Gene3D" id="3.40.50.720">
    <property type="entry name" value="NAD(P)-binding Rossmann-like Domain"/>
    <property type="match status" value="1"/>
</dbReference>